<dbReference type="PANTHER" id="PTHR39321">
    <property type="entry name" value="NICOTINATE-NUCLEOTIDE ADENYLYLTRANSFERASE-RELATED"/>
    <property type="match status" value="1"/>
</dbReference>
<dbReference type="InterPro" id="IPR014729">
    <property type="entry name" value="Rossmann-like_a/b/a_fold"/>
</dbReference>
<keyword evidence="6 10" id="KW-0547">Nucleotide-binding</keyword>
<dbReference type="Proteomes" id="UP000003240">
    <property type="component" value="Unassembled WGS sequence"/>
</dbReference>
<dbReference type="RefSeq" id="WP_004573203.1">
    <property type="nucleotide sequence ID" value="NZ_AFGF01000056.1"/>
</dbReference>
<dbReference type="UniPathway" id="UPA00253">
    <property type="reaction ID" value="UER00332"/>
</dbReference>
<keyword evidence="8 10" id="KW-0520">NAD</keyword>
<dbReference type="PANTHER" id="PTHR39321:SF3">
    <property type="entry name" value="PHOSPHOPANTETHEINE ADENYLYLTRANSFERASE"/>
    <property type="match status" value="1"/>
</dbReference>
<proteinExistence type="inferred from homology"/>
<dbReference type="NCBIfam" id="TIGR00125">
    <property type="entry name" value="cyt_tran_rel"/>
    <property type="match status" value="1"/>
</dbReference>
<keyword evidence="4 10" id="KW-0808">Transferase</keyword>
<dbReference type="EC" id="2.7.7.18" evidence="10"/>
<evidence type="ECO:0000256" key="7">
    <source>
        <dbReference type="ARBA" id="ARBA00022840"/>
    </source>
</evidence>
<comment type="pathway">
    <text evidence="2 10">Cofactor biosynthesis; NAD(+) biosynthesis; deamido-NAD(+) from nicotinate D-ribonucleotide: step 1/1.</text>
</comment>
<dbReference type="InterPro" id="IPR004821">
    <property type="entry name" value="Cyt_trans-like"/>
</dbReference>
<dbReference type="GO" id="GO:0004515">
    <property type="term" value="F:nicotinate-nucleotide adenylyltransferase activity"/>
    <property type="evidence" value="ECO:0007669"/>
    <property type="project" value="UniProtKB-UniRule"/>
</dbReference>
<keyword evidence="3 10" id="KW-0662">Pyridine nucleotide biosynthesis</keyword>
<dbReference type="NCBIfam" id="TIGR00482">
    <property type="entry name" value="nicotinate (nicotinamide) nucleotide adenylyltransferase"/>
    <property type="match status" value="1"/>
</dbReference>
<evidence type="ECO:0000256" key="6">
    <source>
        <dbReference type="ARBA" id="ARBA00022741"/>
    </source>
</evidence>
<comment type="catalytic activity">
    <reaction evidence="9 10">
        <text>nicotinate beta-D-ribonucleotide + ATP + H(+) = deamido-NAD(+) + diphosphate</text>
        <dbReference type="Rhea" id="RHEA:22860"/>
        <dbReference type="ChEBI" id="CHEBI:15378"/>
        <dbReference type="ChEBI" id="CHEBI:30616"/>
        <dbReference type="ChEBI" id="CHEBI:33019"/>
        <dbReference type="ChEBI" id="CHEBI:57502"/>
        <dbReference type="ChEBI" id="CHEBI:58437"/>
        <dbReference type="EC" id="2.7.7.18"/>
    </reaction>
</comment>
<evidence type="ECO:0000313" key="13">
    <source>
        <dbReference type="Proteomes" id="UP000003240"/>
    </source>
</evidence>
<accession>F7NHR6</accession>
<evidence type="ECO:0000256" key="3">
    <source>
        <dbReference type="ARBA" id="ARBA00022642"/>
    </source>
</evidence>
<dbReference type="STRING" id="1009370.ALO_08068"/>
<reference evidence="12 13" key="1">
    <citation type="journal article" date="2011" name="EMBO J.">
        <title>Structural diversity of bacterial flagellar motors.</title>
        <authorList>
            <person name="Chen S."/>
            <person name="Beeby M."/>
            <person name="Murphy G.E."/>
            <person name="Leadbetter J.R."/>
            <person name="Hendrixson D.R."/>
            <person name="Briegel A."/>
            <person name="Li Z."/>
            <person name="Shi J."/>
            <person name="Tocheva E.I."/>
            <person name="Muller A."/>
            <person name="Dobro M.J."/>
            <person name="Jensen G.J."/>
        </authorList>
    </citation>
    <scope>NUCLEOTIDE SEQUENCE [LARGE SCALE GENOMIC DNA]</scope>
    <source>
        <strain evidence="12 13">DSM 6540</strain>
    </source>
</reference>
<dbReference type="Gene3D" id="3.40.50.620">
    <property type="entry name" value="HUPs"/>
    <property type="match status" value="1"/>
</dbReference>
<dbReference type="HAMAP" id="MF_00244">
    <property type="entry name" value="NaMN_adenylyltr"/>
    <property type="match status" value="1"/>
</dbReference>
<dbReference type="EMBL" id="AFGF01000056">
    <property type="protein sequence ID" value="EGO64441.1"/>
    <property type="molecule type" value="Genomic_DNA"/>
</dbReference>
<evidence type="ECO:0000313" key="12">
    <source>
        <dbReference type="EMBL" id="EGO64441.1"/>
    </source>
</evidence>
<evidence type="ECO:0000256" key="10">
    <source>
        <dbReference type="HAMAP-Rule" id="MF_00244"/>
    </source>
</evidence>
<evidence type="ECO:0000259" key="11">
    <source>
        <dbReference type="Pfam" id="PF01467"/>
    </source>
</evidence>
<dbReference type="GO" id="GO:0005524">
    <property type="term" value="F:ATP binding"/>
    <property type="evidence" value="ECO:0007669"/>
    <property type="project" value="UniProtKB-KW"/>
</dbReference>
<comment type="caution">
    <text evidence="12">The sequence shown here is derived from an EMBL/GenBank/DDBJ whole genome shotgun (WGS) entry which is preliminary data.</text>
</comment>
<organism evidence="12 13">
    <name type="scientific">Acetonema longum DSM 6540</name>
    <dbReference type="NCBI Taxonomy" id="1009370"/>
    <lineage>
        <taxon>Bacteria</taxon>
        <taxon>Bacillati</taxon>
        <taxon>Bacillota</taxon>
        <taxon>Negativicutes</taxon>
        <taxon>Acetonemataceae</taxon>
        <taxon>Acetonema</taxon>
    </lineage>
</organism>
<sequence>MKQHGRKKIGVMGGTFDPIHIGHLATAEIVRMAYRLDQVLFIPNGLPPHKQDMQVTPAVHRYIMTLMATCSNPYFLVVPMEIERPGLSYTIDTVKKVLAEYGPETDLYCITGFDAILDLFTWKDAIQLLQLCQFVAVARLGYESRMIEKIDAFPLEAKHRIHILTAPRIDISATDIRQRVRQGGSIRYLVPETVEQYIYKERLYLD</sequence>
<dbReference type="Pfam" id="PF01467">
    <property type="entry name" value="CTP_transf_like"/>
    <property type="match status" value="1"/>
</dbReference>
<evidence type="ECO:0000256" key="5">
    <source>
        <dbReference type="ARBA" id="ARBA00022695"/>
    </source>
</evidence>
<dbReference type="GO" id="GO:0009435">
    <property type="term" value="P:NAD+ biosynthetic process"/>
    <property type="evidence" value="ECO:0007669"/>
    <property type="project" value="UniProtKB-UniRule"/>
</dbReference>
<dbReference type="eggNOG" id="COG1057">
    <property type="taxonomic scope" value="Bacteria"/>
</dbReference>
<dbReference type="OrthoDB" id="5295945at2"/>
<feature type="domain" description="Cytidyltransferase-like" evidence="11">
    <location>
        <begin position="11"/>
        <end position="179"/>
    </location>
</feature>
<keyword evidence="5 10" id="KW-0548">Nucleotidyltransferase</keyword>
<keyword evidence="7 10" id="KW-0067">ATP-binding</keyword>
<name>F7NHR6_9FIRM</name>
<dbReference type="CDD" id="cd02165">
    <property type="entry name" value="NMNAT"/>
    <property type="match status" value="1"/>
</dbReference>
<evidence type="ECO:0000256" key="4">
    <source>
        <dbReference type="ARBA" id="ARBA00022679"/>
    </source>
</evidence>
<evidence type="ECO:0000256" key="1">
    <source>
        <dbReference type="ARBA" id="ARBA00002324"/>
    </source>
</evidence>
<dbReference type="InterPro" id="IPR005248">
    <property type="entry name" value="NadD/NMNAT"/>
</dbReference>
<dbReference type="AlphaFoldDB" id="F7NHR6"/>
<evidence type="ECO:0000256" key="2">
    <source>
        <dbReference type="ARBA" id="ARBA00005019"/>
    </source>
</evidence>
<evidence type="ECO:0000256" key="9">
    <source>
        <dbReference type="ARBA" id="ARBA00048721"/>
    </source>
</evidence>
<dbReference type="NCBIfam" id="NF000840">
    <property type="entry name" value="PRK00071.1-3"/>
    <property type="match status" value="1"/>
</dbReference>
<dbReference type="SUPFAM" id="SSF52374">
    <property type="entry name" value="Nucleotidylyl transferase"/>
    <property type="match status" value="1"/>
</dbReference>
<protein>
    <recommendedName>
        <fullName evidence="10">Probable nicotinate-nucleotide adenylyltransferase</fullName>
        <ecNumber evidence="10">2.7.7.18</ecNumber>
    </recommendedName>
    <alternativeName>
        <fullName evidence="10">Deamido-NAD(+) diphosphorylase</fullName>
    </alternativeName>
    <alternativeName>
        <fullName evidence="10">Deamido-NAD(+) pyrophosphorylase</fullName>
    </alternativeName>
    <alternativeName>
        <fullName evidence="10">Nicotinate mononucleotide adenylyltransferase</fullName>
        <shortName evidence="10">NaMN adenylyltransferase</shortName>
    </alternativeName>
</protein>
<comment type="function">
    <text evidence="1 10">Catalyzes the reversible adenylation of nicotinate mononucleotide (NaMN) to nicotinic acid adenine dinucleotide (NaAD).</text>
</comment>
<comment type="similarity">
    <text evidence="10">Belongs to the NadD family.</text>
</comment>
<evidence type="ECO:0000256" key="8">
    <source>
        <dbReference type="ARBA" id="ARBA00023027"/>
    </source>
</evidence>
<keyword evidence="13" id="KW-1185">Reference proteome</keyword>
<gene>
    <name evidence="10 12" type="primary">nadD</name>
    <name evidence="12" type="ORF">ALO_08068</name>
</gene>